<keyword evidence="2 4" id="KW-0548">Nucleotidyltransferase</keyword>
<comment type="subcellular location">
    <subcellularLocation>
        <location evidence="4">Cytoplasm</location>
    </subcellularLocation>
</comment>
<evidence type="ECO:0000313" key="5">
    <source>
        <dbReference type="EMBL" id="WPC74287.1"/>
    </source>
</evidence>
<accession>A0ABZ0QEU5</accession>
<dbReference type="Proteomes" id="UP001304071">
    <property type="component" value="Chromosome 1"/>
</dbReference>
<comment type="catalytic activity">
    <reaction evidence="4">
        <text>3-deoxy-alpha-D-manno-oct-2-ulosonate + CTP = CMP-3-deoxy-beta-D-manno-octulosonate + diphosphate</text>
        <dbReference type="Rhea" id="RHEA:23448"/>
        <dbReference type="ChEBI" id="CHEBI:33019"/>
        <dbReference type="ChEBI" id="CHEBI:37563"/>
        <dbReference type="ChEBI" id="CHEBI:85986"/>
        <dbReference type="ChEBI" id="CHEBI:85987"/>
        <dbReference type="EC" id="2.7.7.38"/>
    </reaction>
</comment>
<dbReference type="GO" id="GO:0008690">
    <property type="term" value="F:3-deoxy-manno-octulosonate cytidylyltransferase activity"/>
    <property type="evidence" value="ECO:0007669"/>
    <property type="project" value="UniProtKB-EC"/>
</dbReference>
<proteinExistence type="inferred from homology"/>
<evidence type="ECO:0000256" key="1">
    <source>
        <dbReference type="ARBA" id="ARBA00022679"/>
    </source>
</evidence>
<dbReference type="Pfam" id="PF02348">
    <property type="entry name" value="CTP_transf_3"/>
    <property type="match status" value="1"/>
</dbReference>
<dbReference type="EMBL" id="CP138203">
    <property type="protein sequence ID" value="WPC74287.1"/>
    <property type="molecule type" value="Genomic_DNA"/>
</dbReference>
<comment type="similarity">
    <text evidence="4">Belongs to the KdsB family.</text>
</comment>
<protein>
    <recommendedName>
        <fullName evidence="4">3-deoxy-manno-octulosonate cytidylyltransferase</fullName>
        <ecNumber evidence="4">2.7.7.38</ecNumber>
    </recommendedName>
    <alternativeName>
        <fullName evidence="4">CMP-2-keto-3-deoxyoctulosonic acid synthase</fullName>
        <shortName evidence="4">CKS</shortName>
        <shortName evidence="4">CMP-KDO synthase</shortName>
    </alternativeName>
</protein>
<dbReference type="PANTHER" id="PTHR42866">
    <property type="entry name" value="3-DEOXY-MANNO-OCTULOSONATE CYTIDYLYLTRANSFERASE"/>
    <property type="match status" value="1"/>
</dbReference>
<dbReference type="InterPro" id="IPR029044">
    <property type="entry name" value="Nucleotide-diphossugar_trans"/>
</dbReference>
<dbReference type="Gene3D" id="3.90.550.10">
    <property type="entry name" value="Spore Coat Polysaccharide Biosynthesis Protein SpsA, Chain A"/>
    <property type="match status" value="1"/>
</dbReference>
<name>A0ABZ0QEU5_9VIBR</name>
<organism evidence="5 6">
    <name type="scientific">Vibrio porteresiae DSM 19223</name>
    <dbReference type="NCBI Taxonomy" id="1123496"/>
    <lineage>
        <taxon>Bacteria</taxon>
        <taxon>Pseudomonadati</taxon>
        <taxon>Pseudomonadota</taxon>
        <taxon>Gammaproteobacteria</taxon>
        <taxon>Vibrionales</taxon>
        <taxon>Vibrionaceae</taxon>
        <taxon>Vibrio</taxon>
    </lineage>
</organism>
<evidence type="ECO:0000313" key="6">
    <source>
        <dbReference type="Proteomes" id="UP001304071"/>
    </source>
</evidence>
<dbReference type="HAMAP" id="MF_00057">
    <property type="entry name" value="KdsB"/>
    <property type="match status" value="1"/>
</dbReference>
<evidence type="ECO:0000256" key="4">
    <source>
        <dbReference type="HAMAP-Rule" id="MF_00057"/>
    </source>
</evidence>
<dbReference type="InterPro" id="IPR003329">
    <property type="entry name" value="Cytidylyl_trans"/>
</dbReference>
<evidence type="ECO:0000256" key="2">
    <source>
        <dbReference type="ARBA" id="ARBA00022695"/>
    </source>
</evidence>
<keyword evidence="3 4" id="KW-0448">Lipopolysaccharide biosynthesis</keyword>
<comment type="pathway">
    <text evidence="4">Nucleotide-sugar biosynthesis; CMP-3-deoxy-D-manno-octulosonate biosynthesis; CMP-3-deoxy-D-manno-octulosonate from 3-deoxy-D-manno-octulosonate and CTP: step 1/1.</text>
</comment>
<dbReference type="NCBIfam" id="NF009905">
    <property type="entry name" value="PRK13368.1"/>
    <property type="match status" value="1"/>
</dbReference>
<comment type="function">
    <text evidence="4">Activates KDO (a required 8-carbon sugar) for incorporation into bacterial lipopolysaccharide in Gram-negative bacteria.</text>
</comment>
<dbReference type="PANTHER" id="PTHR42866:SF2">
    <property type="entry name" value="3-DEOXY-MANNO-OCTULOSONATE CYTIDYLYLTRANSFERASE, MITOCHONDRIAL"/>
    <property type="match status" value="1"/>
</dbReference>
<dbReference type="CDD" id="cd02517">
    <property type="entry name" value="CMP-KDO-Synthetase"/>
    <property type="match status" value="1"/>
</dbReference>
<dbReference type="InterPro" id="IPR004528">
    <property type="entry name" value="KdsB"/>
</dbReference>
<reference evidence="5 6" key="1">
    <citation type="submission" date="2023-11" db="EMBL/GenBank/DDBJ databases">
        <title>Plant-associative lifestyle of Vibrio porteresiae and its evolutionary dynamics.</title>
        <authorList>
            <person name="Rameshkumar N."/>
            <person name="Kirti K."/>
        </authorList>
    </citation>
    <scope>NUCLEOTIDE SEQUENCE [LARGE SCALE GENOMIC DNA]</scope>
    <source>
        <strain evidence="5 6">MSSRF30</strain>
    </source>
</reference>
<keyword evidence="4" id="KW-0963">Cytoplasm</keyword>
<dbReference type="NCBIfam" id="NF003952">
    <property type="entry name" value="PRK05450.1-5"/>
    <property type="match status" value="1"/>
</dbReference>
<evidence type="ECO:0000256" key="3">
    <source>
        <dbReference type="ARBA" id="ARBA00022985"/>
    </source>
</evidence>
<keyword evidence="6" id="KW-1185">Reference proteome</keyword>
<sequence>MSSIKIVIPARYGSSRLEGKPLLEIVGKPIFWHVYQRCLEVGFEQQSIVLATDDERIFSKAVELNLSVVMTSVTHKSGTDRINEVATKLGWAPDDIVINVQGDEPLIPKQLISIVANFSSNNPQFDISTAVTSIDSVKSFENPNVVKAILGEKQQALYFTRSQAPFNRDNKCDISMAYRHIGIYAYRVNALNQFCSYPESALERYEKLEQLRALSNGMSIGVCVYKGDLPHGVDTYEDYQAIKDKMELMQ</sequence>
<dbReference type="SUPFAM" id="SSF53448">
    <property type="entry name" value="Nucleotide-diphospho-sugar transferases"/>
    <property type="match status" value="1"/>
</dbReference>
<keyword evidence="1 4" id="KW-0808">Transferase</keyword>
<gene>
    <name evidence="4 5" type="primary">kdsB</name>
    <name evidence="5" type="ORF">R8Z52_03215</name>
</gene>
<dbReference type="RefSeq" id="WP_261894401.1">
    <property type="nucleotide sequence ID" value="NZ_AP024895.1"/>
</dbReference>
<dbReference type="NCBIfam" id="NF003950">
    <property type="entry name" value="PRK05450.1-3"/>
    <property type="match status" value="1"/>
</dbReference>
<dbReference type="NCBIfam" id="TIGR00466">
    <property type="entry name" value="kdsB"/>
    <property type="match status" value="1"/>
</dbReference>
<dbReference type="EC" id="2.7.7.38" evidence="4"/>